<sequence>MEQANYQAYLESIYPASTWKLDRLSGGLVNSTWRATKTSGKADHDSLILKHARPYIEVAGPEWAFSTDRQVVEATVLNLWDESGLLHETRKRLPPWHSPRCLRHDHGSESALKLTSSDQEASVILLNDLGHLVNVVEFLKACADRPGLVSEDQIANIGRTVGQLFATIHSQETADKIKTQPGIAKTLTHSLTKKLVLNVAVEPIRERLSRPPNAEQLYARVLKDYQDSEYNYRQCLVLGDFTHASILLQPPGLGSDLTPVLVDWEFAQINGRGVNGDMAQFLANIHLELLGATENTTLYQLLSRFMSELCAAYRDSANLVYKKESGDMNVQLMRSAFILHGREMLNQAHELHDNHPRFKNMACIGAWYIERAGDNINDFLDNDNWEEVQKEDALVIQSMFKAI</sequence>
<dbReference type="Proteomes" id="UP001338125">
    <property type="component" value="Unassembled WGS sequence"/>
</dbReference>
<keyword evidence="2" id="KW-1185">Reference proteome</keyword>
<organism evidence="1 2">
    <name type="scientific">Cladobotryum mycophilum</name>
    <dbReference type="NCBI Taxonomy" id="491253"/>
    <lineage>
        <taxon>Eukaryota</taxon>
        <taxon>Fungi</taxon>
        <taxon>Dikarya</taxon>
        <taxon>Ascomycota</taxon>
        <taxon>Pezizomycotina</taxon>
        <taxon>Sordariomycetes</taxon>
        <taxon>Hypocreomycetidae</taxon>
        <taxon>Hypocreales</taxon>
        <taxon>Hypocreaceae</taxon>
        <taxon>Cladobotryum</taxon>
    </lineage>
</organism>
<dbReference type="InterPro" id="IPR011009">
    <property type="entry name" value="Kinase-like_dom_sf"/>
</dbReference>
<evidence type="ECO:0000313" key="1">
    <source>
        <dbReference type="EMBL" id="KAK5999233.1"/>
    </source>
</evidence>
<comment type="caution">
    <text evidence="1">The sequence shown here is derived from an EMBL/GenBank/DDBJ whole genome shotgun (WGS) entry which is preliminary data.</text>
</comment>
<protein>
    <submittedName>
        <fullName evidence="1">4-hydroxytryptamine kinase-like protein</fullName>
    </submittedName>
</protein>
<dbReference type="SUPFAM" id="SSF56112">
    <property type="entry name" value="Protein kinase-like (PK-like)"/>
    <property type="match status" value="1"/>
</dbReference>
<dbReference type="Gene3D" id="3.90.1200.10">
    <property type="match status" value="1"/>
</dbReference>
<dbReference type="EMBL" id="JAVFKD010000001">
    <property type="protein sequence ID" value="KAK5999233.1"/>
    <property type="molecule type" value="Genomic_DNA"/>
</dbReference>
<dbReference type="Gene3D" id="3.30.200.20">
    <property type="entry name" value="Phosphorylase Kinase, domain 1"/>
    <property type="match status" value="1"/>
</dbReference>
<name>A0ABR0T420_9HYPO</name>
<evidence type="ECO:0000313" key="2">
    <source>
        <dbReference type="Proteomes" id="UP001338125"/>
    </source>
</evidence>
<accession>A0ABR0T420</accession>
<reference evidence="1 2" key="1">
    <citation type="submission" date="2024-01" db="EMBL/GenBank/DDBJ databases">
        <title>Complete genome of Cladobotryum mycophilum ATHUM6906.</title>
        <authorList>
            <person name="Christinaki A.C."/>
            <person name="Myridakis A.I."/>
            <person name="Kouvelis V.N."/>
        </authorList>
    </citation>
    <scope>NUCLEOTIDE SEQUENCE [LARGE SCALE GENOMIC DNA]</scope>
    <source>
        <strain evidence="1 2">ATHUM6906</strain>
    </source>
</reference>
<proteinExistence type="predicted"/>
<gene>
    <name evidence="1" type="ORF">PT974_01624</name>
</gene>